<protein>
    <submittedName>
        <fullName evidence="9">Magnesium transporter</fullName>
    </submittedName>
</protein>
<dbReference type="SUPFAM" id="SSF144083">
    <property type="entry name" value="Magnesium transport protein CorA, transmembrane region"/>
    <property type="match status" value="1"/>
</dbReference>
<evidence type="ECO:0000256" key="4">
    <source>
        <dbReference type="ARBA" id="ARBA00022475"/>
    </source>
</evidence>
<keyword evidence="4" id="KW-1003">Cell membrane</keyword>
<dbReference type="PANTHER" id="PTHR46494:SF1">
    <property type="entry name" value="CORA FAMILY METAL ION TRANSPORTER (EUROFUNG)"/>
    <property type="match status" value="1"/>
</dbReference>
<feature type="transmembrane region" description="Helical" evidence="8">
    <location>
        <begin position="266"/>
        <end position="284"/>
    </location>
</feature>
<sequence length="322" mass="36205">MVRTRMYQSGALVRENFPVTEVAELLADKAALVWVDFDSPSVDELRVLEEELGLHPLAVEDAMHPAQRAKLDRYSSHLFLATYTVTLDETSGRMTSSQVSAFITPQALVTIHSEHFDTDALVERWDSAADLAGHGIGFLVWGLLDMIVDGHFDAVEQLDDAIDSLEDLLFDERPRTAEVQRRSFELRKSLLTLRRVVVPMREVLNTLLRRDLGVVANGMEPYLQDVYDHVVRATETTESLRELVATILETNLSLQGNRMNLIMKKVTSWAAIIAVPTAITGFYGQNLPYPGFNTEWGFLVSTGLIVLLGLGLYVAFRKRDWL</sequence>
<dbReference type="AlphaFoldDB" id="A0A3M8LAF2"/>
<dbReference type="GO" id="GO:0005886">
    <property type="term" value="C:plasma membrane"/>
    <property type="evidence" value="ECO:0007669"/>
    <property type="project" value="UniProtKB-SubCell"/>
</dbReference>
<dbReference type="GO" id="GO:0050897">
    <property type="term" value="F:cobalt ion binding"/>
    <property type="evidence" value="ECO:0007669"/>
    <property type="project" value="TreeGrafter"/>
</dbReference>
<keyword evidence="10" id="KW-1185">Reference proteome</keyword>
<organism evidence="9 10">
    <name type="scientific">Cryobacterium tepidiphilum</name>
    <dbReference type="NCBI Taxonomy" id="2486026"/>
    <lineage>
        <taxon>Bacteria</taxon>
        <taxon>Bacillati</taxon>
        <taxon>Actinomycetota</taxon>
        <taxon>Actinomycetes</taxon>
        <taxon>Micrococcales</taxon>
        <taxon>Microbacteriaceae</taxon>
        <taxon>Cryobacterium</taxon>
    </lineage>
</organism>
<dbReference type="OrthoDB" id="9803416at2"/>
<dbReference type="GO" id="GO:0015087">
    <property type="term" value="F:cobalt ion transmembrane transporter activity"/>
    <property type="evidence" value="ECO:0007669"/>
    <property type="project" value="TreeGrafter"/>
</dbReference>
<dbReference type="GO" id="GO:0000287">
    <property type="term" value="F:magnesium ion binding"/>
    <property type="evidence" value="ECO:0007669"/>
    <property type="project" value="TreeGrafter"/>
</dbReference>
<keyword evidence="3" id="KW-0813">Transport</keyword>
<evidence type="ECO:0000256" key="7">
    <source>
        <dbReference type="ARBA" id="ARBA00023136"/>
    </source>
</evidence>
<comment type="subcellular location">
    <subcellularLocation>
        <location evidence="1">Cell membrane</location>
        <topology evidence="1">Multi-pass membrane protein</topology>
    </subcellularLocation>
</comment>
<evidence type="ECO:0000256" key="5">
    <source>
        <dbReference type="ARBA" id="ARBA00022692"/>
    </source>
</evidence>
<dbReference type="InterPro" id="IPR002523">
    <property type="entry name" value="MgTranspt_CorA/ZnTranspt_ZntB"/>
</dbReference>
<comment type="similarity">
    <text evidence="2">Belongs to the CorA metal ion transporter (MIT) (TC 1.A.35) family.</text>
</comment>
<keyword evidence="7 8" id="KW-0472">Membrane</keyword>
<evidence type="ECO:0000256" key="1">
    <source>
        <dbReference type="ARBA" id="ARBA00004651"/>
    </source>
</evidence>
<dbReference type="SUPFAM" id="SSF143865">
    <property type="entry name" value="CorA soluble domain-like"/>
    <property type="match status" value="1"/>
</dbReference>
<dbReference type="GO" id="GO:0015095">
    <property type="term" value="F:magnesium ion transmembrane transporter activity"/>
    <property type="evidence" value="ECO:0007669"/>
    <property type="project" value="TreeGrafter"/>
</dbReference>
<gene>
    <name evidence="9" type="ORF">EEJ31_08660</name>
</gene>
<dbReference type="InterPro" id="IPR045861">
    <property type="entry name" value="CorA_cytoplasmic_dom"/>
</dbReference>
<dbReference type="Gene3D" id="1.20.58.340">
    <property type="entry name" value="Magnesium transport protein CorA, transmembrane region"/>
    <property type="match status" value="2"/>
</dbReference>
<evidence type="ECO:0000256" key="2">
    <source>
        <dbReference type="ARBA" id="ARBA00009765"/>
    </source>
</evidence>
<reference evidence="9 10" key="1">
    <citation type="submission" date="2018-11" db="EMBL/GenBank/DDBJ databases">
        <title>Cryobacterium sp. nov., isolated from rhizosphere soil of lettuce.</title>
        <authorList>
            <person name="Wang Y."/>
        </authorList>
    </citation>
    <scope>NUCLEOTIDE SEQUENCE [LARGE SCALE GENOMIC DNA]</scope>
    <source>
        <strain evidence="9 10">NEAU-85</strain>
    </source>
</reference>
<evidence type="ECO:0000313" key="10">
    <source>
        <dbReference type="Proteomes" id="UP000279859"/>
    </source>
</evidence>
<dbReference type="Gene3D" id="3.30.460.20">
    <property type="entry name" value="CorA soluble domain-like"/>
    <property type="match status" value="1"/>
</dbReference>
<dbReference type="EMBL" id="RDSR01000012">
    <property type="protein sequence ID" value="RNE62285.1"/>
    <property type="molecule type" value="Genomic_DNA"/>
</dbReference>
<evidence type="ECO:0000313" key="9">
    <source>
        <dbReference type="EMBL" id="RNE62285.1"/>
    </source>
</evidence>
<accession>A0A3M8LAF2</accession>
<dbReference type="Proteomes" id="UP000279859">
    <property type="component" value="Unassembled WGS sequence"/>
</dbReference>
<dbReference type="PANTHER" id="PTHR46494">
    <property type="entry name" value="CORA FAMILY METAL ION TRANSPORTER (EUROFUNG)"/>
    <property type="match status" value="1"/>
</dbReference>
<evidence type="ECO:0000256" key="8">
    <source>
        <dbReference type="SAM" id="Phobius"/>
    </source>
</evidence>
<dbReference type="InterPro" id="IPR045863">
    <property type="entry name" value="CorA_TM1_TM2"/>
</dbReference>
<keyword evidence="6 8" id="KW-1133">Transmembrane helix</keyword>
<keyword evidence="5 8" id="KW-0812">Transmembrane</keyword>
<evidence type="ECO:0000256" key="6">
    <source>
        <dbReference type="ARBA" id="ARBA00022989"/>
    </source>
</evidence>
<comment type="caution">
    <text evidence="9">The sequence shown here is derived from an EMBL/GenBank/DDBJ whole genome shotgun (WGS) entry which is preliminary data.</text>
</comment>
<evidence type="ECO:0000256" key="3">
    <source>
        <dbReference type="ARBA" id="ARBA00022448"/>
    </source>
</evidence>
<name>A0A3M8LAF2_9MICO</name>
<proteinExistence type="inferred from homology"/>
<feature type="transmembrane region" description="Helical" evidence="8">
    <location>
        <begin position="296"/>
        <end position="316"/>
    </location>
</feature>
<dbReference type="RefSeq" id="WP_123045908.1">
    <property type="nucleotide sequence ID" value="NZ_RDSR01000012.1"/>
</dbReference>
<dbReference type="CDD" id="cd12822">
    <property type="entry name" value="TmCorA-like"/>
    <property type="match status" value="1"/>
</dbReference>
<dbReference type="Pfam" id="PF01544">
    <property type="entry name" value="CorA"/>
    <property type="match status" value="1"/>
</dbReference>